<comment type="caution">
    <text evidence="6">The sequence shown here is derived from an EMBL/GenBank/DDBJ whole genome shotgun (WGS) entry which is preliminary data.</text>
</comment>
<dbReference type="InterPro" id="IPR000014">
    <property type="entry name" value="PAS"/>
</dbReference>
<dbReference type="AlphaFoldDB" id="A0AAN7HVN1"/>
<evidence type="ECO:0000313" key="6">
    <source>
        <dbReference type="EMBL" id="KAK4252468.1"/>
    </source>
</evidence>
<feature type="domain" description="PAS" evidence="5">
    <location>
        <begin position="81"/>
        <end position="103"/>
    </location>
</feature>
<evidence type="ECO:0000256" key="2">
    <source>
        <dbReference type="ARBA" id="ARBA00022643"/>
    </source>
</evidence>
<feature type="region of interest" description="Disordered" evidence="4">
    <location>
        <begin position="105"/>
        <end position="207"/>
    </location>
</feature>
<evidence type="ECO:0000256" key="4">
    <source>
        <dbReference type="SAM" id="MobiDB-lite"/>
    </source>
</evidence>
<evidence type="ECO:0000256" key="3">
    <source>
        <dbReference type="ARBA" id="ARBA00022991"/>
    </source>
</evidence>
<dbReference type="InterPro" id="IPR035965">
    <property type="entry name" value="PAS-like_dom_sf"/>
</dbReference>
<dbReference type="Pfam" id="PF13426">
    <property type="entry name" value="PAS_9"/>
    <property type="match status" value="2"/>
</dbReference>
<protein>
    <recommendedName>
        <fullName evidence="5">PAS domain-containing protein</fullName>
    </recommendedName>
</protein>
<evidence type="ECO:0000256" key="1">
    <source>
        <dbReference type="ARBA" id="ARBA00022630"/>
    </source>
</evidence>
<dbReference type="SUPFAM" id="SSF55785">
    <property type="entry name" value="PYP-like sensor domain (PAS domain)"/>
    <property type="match status" value="1"/>
</dbReference>
<dbReference type="Gene3D" id="3.30.450.20">
    <property type="entry name" value="PAS domain"/>
    <property type="match status" value="2"/>
</dbReference>
<name>A0AAN7HVN1_9PEZI</name>
<dbReference type="PANTHER" id="PTHR47429:SF7">
    <property type="entry name" value="GATA-FACTOR"/>
    <property type="match status" value="1"/>
</dbReference>
<dbReference type="GO" id="GO:0005634">
    <property type="term" value="C:nucleus"/>
    <property type="evidence" value="ECO:0007669"/>
    <property type="project" value="TreeGrafter"/>
</dbReference>
<reference evidence="6" key="1">
    <citation type="journal article" date="2023" name="Mol. Phylogenet. Evol.">
        <title>Genome-scale phylogeny and comparative genomics of the fungal order Sordariales.</title>
        <authorList>
            <person name="Hensen N."/>
            <person name="Bonometti L."/>
            <person name="Westerberg I."/>
            <person name="Brannstrom I.O."/>
            <person name="Guillou S."/>
            <person name="Cros-Aarteil S."/>
            <person name="Calhoun S."/>
            <person name="Haridas S."/>
            <person name="Kuo A."/>
            <person name="Mondo S."/>
            <person name="Pangilinan J."/>
            <person name="Riley R."/>
            <person name="LaButti K."/>
            <person name="Andreopoulos B."/>
            <person name="Lipzen A."/>
            <person name="Chen C."/>
            <person name="Yan M."/>
            <person name="Daum C."/>
            <person name="Ng V."/>
            <person name="Clum A."/>
            <person name="Steindorff A."/>
            <person name="Ohm R.A."/>
            <person name="Martin F."/>
            <person name="Silar P."/>
            <person name="Natvig D.O."/>
            <person name="Lalanne C."/>
            <person name="Gautier V."/>
            <person name="Ament-Velasquez S.L."/>
            <person name="Kruys A."/>
            <person name="Hutchinson M.I."/>
            <person name="Powell A.J."/>
            <person name="Barry K."/>
            <person name="Miller A.N."/>
            <person name="Grigoriev I.V."/>
            <person name="Debuchy R."/>
            <person name="Gladieux P."/>
            <person name="Hiltunen Thoren M."/>
            <person name="Johannesson H."/>
        </authorList>
    </citation>
    <scope>NUCLEOTIDE SEQUENCE</scope>
    <source>
        <strain evidence="6">CBS 359.72</strain>
    </source>
</reference>
<keyword evidence="2" id="KW-0288">FMN</keyword>
<feature type="compositionally biased region" description="Low complexity" evidence="4">
    <location>
        <begin position="116"/>
        <end position="137"/>
    </location>
</feature>
<evidence type="ECO:0000259" key="5">
    <source>
        <dbReference type="PROSITE" id="PS50112"/>
    </source>
</evidence>
<organism evidence="6 7">
    <name type="scientific">Corynascus novoguineensis</name>
    <dbReference type="NCBI Taxonomy" id="1126955"/>
    <lineage>
        <taxon>Eukaryota</taxon>
        <taxon>Fungi</taxon>
        <taxon>Dikarya</taxon>
        <taxon>Ascomycota</taxon>
        <taxon>Pezizomycotina</taxon>
        <taxon>Sordariomycetes</taxon>
        <taxon>Sordariomycetidae</taxon>
        <taxon>Sordariales</taxon>
        <taxon>Chaetomiaceae</taxon>
        <taxon>Corynascus</taxon>
    </lineage>
</organism>
<dbReference type="EMBL" id="MU857601">
    <property type="protein sequence ID" value="KAK4252468.1"/>
    <property type="molecule type" value="Genomic_DNA"/>
</dbReference>
<dbReference type="Proteomes" id="UP001303647">
    <property type="component" value="Unassembled WGS sequence"/>
</dbReference>
<reference evidence="6" key="2">
    <citation type="submission" date="2023-05" db="EMBL/GenBank/DDBJ databases">
        <authorList>
            <consortium name="Lawrence Berkeley National Laboratory"/>
            <person name="Steindorff A."/>
            <person name="Hensen N."/>
            <person name="Bonometti L."/>
            <person name="Westerberg I."/>
            <person name="Brannstrom I.O."/>
            <person name="Guillou S."/>
            <person name="Cros-Aarteil S."/>
            <person name="Calhoun S."/>
            <person name="Haridas S."/>
            <person name="Kuo A."/>
            <person name="Mondo S."/>
            <person name="Pangilinan J."/>
            <person name="Riley R."/>
            <person name="Labutti K."/>
            <person name="Andreopoulos B."/>
            <person name="Lipzen A."/>
            <person name="Chen C."/>
            <person name="Yanf M."/>
            <person name="Daum C."/>
            <person name="Ng V."/>
            <person name="Clum A."/>
            <person name="Ohm R."/>
            <person name="Martin F."/>
            <person name="Silar P."/>
            <person name="Natvig D."/>
            <person name="Lalanne C."/>
            <person name="Gautier V."/>
            <person name="Ament-Velasquez S.L."/>
            <person name="Kruys A."/>
            <person name="Hutchinson M.I."/>
            <person name="Powell A.J."/>
            <person name="Barry K."/>
            <person name="Miller A.N."/>
            <person name="Grigoriev I.V."/>
            <person name="Debuchy R."/>
            <person name="Gladieux P."/>
            <person name="Thoren M.H."/>
            <person name="Johannesson H."/>
        </authorList>
    </citation>
    <scope>NUCLEOTIDE SEQUENCE</scope>
    <source>
        <strain evidence="6">CBS 359.72</strain>
    </source>
</reference>
<keyword evidence="1" id="KW-0285">Flavoprotein</keyword>
<dbReference type="PANTHER" id="PTHR47429">
    <property type="entry name" value="PROTEIN TWIN LOV 1"/>
    <property type="match status" value="1"/>
</dbReference>
<gene>
    <name evidence="6" type="ORF">C7999DRAFT_27205</name>
</gene>
<evidence type="ECO:0000313" key="7">
    <source>
        <dbReference type="Proteomes" id="UP001303647"/>
    </source>
</evidence>
<keyword evidence="3" id="KW-0157">Chromophore</keyword>
<proteinExistence type="predicted"/>
<sequence>MAAEMNSWEEQALKHAASKQLSDPPIQETLFYPGLYSPSGLDILTILVSVHTRPNPTIPLGAVDSSCALLISDLTRPDQPIVYVSQPFTALTGYTAREVLGRNCRFLQAPPPPPASSSRLLRQYQQQQQQQRQQQQRGRTMTITKSDKKRKTVTTPPPTLGRPCLDVPTDGQLSSSAGAGKEIRAESPSSSSTSTEEAMIKDRGAGKRRGYGVDMGVVREMSQAVEDGHEVQVEVINYKKSGEPFVNLVTIIPVKVSTNSENARVDADGNGAGAGNEDCEGCNFAVGFLCDVASLK</sequence>
<accession>A0AAN7HVN1</accession>
<dbReference type="PROSITE" id="PS50112">
    <property type="entry name" value="PAS"/>
    <property type="match status" value="1"/>
</dbReference>
<feature type="compositionally biased region" description="Low complexity" evidence="4">
    <location>
        <begin position="186"/>
        <end position="197"/>
    </location>
</feature>
<keyword evidence="7" id="KW-1185">Reference proteome</keyword>
<dbReference type="NCBIfam" id="TIGR00229">
    <property type="entry name" value="sensory_box"/>
    <property type="match status" value="1"/>
</dbReference>